<dbReference type="InterPro" id="IPR008949">
    <property type="entry name" value="Isoprenoid_synthase_dom_sf"/>
</dbReference>
<comment type="caution">
    <text evidence="1">The sequence shown here is derived from an EMBL/GenBank/DDBJ whole genome shotgun (WGS) entry which is preliminary data.</text>
</comment>
<protein>
    <submittedName>
        <fullName evidence="1">Isoprenoid synthase domain-containing protein</fullName>
    </submittedName>
</protein>
<reference evidence="1" key="1">
    <citation type="submission" date="2023-03" db="EMBL/GenBank/DDBJ databases">
        <title>Massive genome expansion in bonnet fungi (Mycena s.s.) driven by repeated elements and novel gene families across ecological guilds.</title>
        <authorList>
            <consortium name="Lawrence Berkeley National Laboratory"/>
            <person name="Harder C.B."/>
            <person name="Miyauchi S."/>
            <person name="Viragh M."/>
            <person name="Kuo A."/>
            <person name="Thoen E."/>
            <person name="Andreopoulos B."/>
            <person name="Lu D."/>
            <person name="Skrede I."/>
            <person name="Drula E."/>
            <person name="Henrissat B."/>
            <person name="Morin E."/>
            <person name="Kohler A."/>
            <person name="Barry K."/>
            <person name="LaButti K."/>
            <person name="Morin E."/>
            <person name="Salamov A."/>
            <person name="Lipzen A."/>
            <person name="Mereny Z."/>
            <person name="Hegedus B."/>
            <person name="Baldrian P."/>
            <person name="Stursova M."/>
            <person name="Weitz H."/>
            <person name="Taylor A."/>
            <person name="Grigoriev I.V."/>
            <person name="Nagy L.G."/>
            <person name="Martin F."/>
            <person name="Kauserud H."/>
        </authorList>
    </citation>
    <scope>NUCLEOTIDE SEQUENCE</scope>
    <source>
        <strain evidence="1">CBHHK188m</strain>
    </source>
</reference>
<evidence type="ECO:0000313" key="1">
    <source>
        <dbReference type="EMBL" id="KAJ7758465.1"/>
    </source>
</evidence>
<evidence type="ECO:0000313" key="2">
    <source>
        <dbReference type="Proteomes" id="UP001215280"/>
    </source>
</evidence>
<keyword evidence="2" id="KW-1185">Reference proteome</keyword>
<gene>
    <name evidence="1" type="ORF">DFH07DRAFT_741610</name>
</gene>
<name>A0AAD7J8M1_9AGAR</name>
<dbReference type="Proteomes" id="UP001215280">
    <property type="component" value="Unassembled WGS sequence"/>
</dbReference>
<dbReference type="Gene3D" id="1.10.600.10">
    <property type="entry name" value="Farnesyl Diphosphate Synthase"/>
    <property type="match status" value="1"/>
</dbReference>
<proteinExistence type="predicted"/>
<dbReference type="EMBL" id="JARJLG010000055">
    <property type="protein sequence ID" value="KAJ7758465.1"/>
    <property type="molecule type" value="Genomic_DNA"/>
</dbReference>
<accession>A0AAD7J8M1</accession>
<dbReference type="SUPFAM" id="SSF48576">
    <property type="entry name" value="Terpenoid synthases"/>
    <property type="match status" value="1"/>
</dbReference>
<sequence>MPTTIDTSIVPECFTRFPASRHDEEAQIALASAGAENSFHPSVKDSRTHGEGPYGVMYALAFPQGDVERVKIAAEVIALLWVYDDVIEALPYHQAAQEHVSTAQLISSEENGDSAAAMPKRLRDVMAQAASLDPEGAVLLLRDIHQYLSEHDHEDPTFDTLQEYVPLRTLNFGYRVMDACMRWSRGIVLTAEEQRTCIVFYASAARVMALTNDYFSWELEKRRPADRAYNAVNIVMKQHTAMSELDAKLFLKGVIVDAEQMTVRLAETLKRSESGNVRRYVQGVEDMLGGTGLWGATSPRYNSVNV</sequence>
<dbReference type="Pfam" id="PF19086">
    <property type="entry name" value="Terpene_syn_C_2"/>
    <property type="match status" value="1"/>
</dbReference>
<dbReference type="AlphaFoldDB" id="A0AAD7J8M1"/>
<organism evidence="1 2">
    <name type="scientific">Mycena maculata</name>
    <dbReference type="NCBI Taxonomy" id="230809"/>
    <lineage>
        <taxon>Eukaryota</taxon>
        <taxon>Fungi</taxon>
        <taxon>Dikarya</taxon>
        <taxon>Basidiomycota</taxon>
        <taxon>Agaricomycotina</taxon>
        <taxon>Agaricomycetes</taxon>
        <taxon>Agaricomycetidae</taxon>
        <taxon>Agaricales</taxon>
        <taxon>Marasmiineae</taxon>
        <taxon>Mycenaceae</taxon>
        <taxon>Mycena</taxon>
    </lineage>
</organism>